<accession>A0A1E7FGM6</accession>
<evidence type="ECO:0000313" key="2">
    <source>
        <dbReference type="Proteomes" id="UP000095751"/>
    </source>
</evidence>
<dbReference type="AlphaFoldDB" id="A0A1E7FGM6"/>
<dbReference type="InParanoid" id="A0A1E7FGM6"/>
<sequence length="136" mass="15697">MKFNINDIIHVLKSEGVVHEEDIITGAPRIKKKVSLRYDDFALLVNENDFLEDPVQTLDNAIQSLSPSKLQHKIEGLRLMQRILAADQPNSLFVPALAKEIVQTMSEPKIEKQKWQQDKLVKRRGKQVIFAKRRVQ</sequence>
<dbReference type="KEGG" id="fcy:FRACYDRAFT_237739"/>
<dbReference type="Proteomes" id="UP000095751">
    <property type="component" value="Unassembled WGS sequence"/>
</dbReference>
<keyword evidence="2" id="KW-1185">Reference proteome</keyword>
<name>A0A1E7FGM6_9STRA</name>
<protein>
    <submittedName>
        <fullName evidence="1">Uncharacterized protein</fullName>
    </submittedName>
</protein>
<organism evidence="1 2">
    <name type="scientific">Fragilariopsis cylindrus CCMP1102</name>
    <dbReference type="NCBI Taxonomy" id="635003"/>
    <lineage>
        <taxon>Eukaryota</taxon>
        <taxon>Sar</taxon>
        <taxon>Stramenopiles</taxon>
        <taxon>Ochrophyta</taxon>
        <taxon>Bacillariophyta</taxon>
        <taxon>Bacillariophyceae</taxon>
        <taxon>Bacillariophycidae</taxon>
        <taxon>Bacillariales</taxon>
        <taxon>Bacillariaceae</taxon>
        <taxon>Fragilariopsis</taxon>
    </lineage>
</organism>
<dbReference type="EMBL" id="KV784357">
    <property type="protein sequence ID" value="OEU17329.1"/>
    <property type="molecule type" value="Genomic_DNA"/>
</dbReference>
<gene>
    <name evidence="1" type="ORF">FRACYDRAFT_237739</name>
</gene>
<evidence type="ECO:0000313" key="1">
    <source>
        <dbReference type="EMBL" id="OEU17329.1"/>
    </source>
</evidence>
<reference evidence="1 2" key="1">
    <citation type="submission" date="2016-09" db="EMBL/GenBank/DDBJ databases">
        <title>Extensive genetic diversity and differential bi-allelic expression allows diatom success in the polar Southern Ocean.</title>
        <authorList>
            <consortium name="DOE Joint Genome Institute"/>
            <person name="Mock T."/>
            <person name="Otillar R.P."/>
            <person name="Strauss J."/>
            <person name="Dupont C."/>
            <person name="Frickenhaus S."/>
            <person name="Maumus F."/>
            <person name="Mcmullan M."/>
            <person name="Sanges R."/>
            <person name="Schmutz J."/>
            <person name="Toseland A."/>
            <person name="Valas R."/>
            <person name="Veluchamy A."/>
            <person name="Ward B.J."/>
            <person name="Allen A."/>
            <person name="Barry K."/>
            <person name="Falciatore A."/>
            <person name="Ferrante M."/>
            <person name="Fortunato A.E."/>
            <person name="Gloeckner G."/>
            <person name="Gruber A."/>
            <person name="Hipkin R."/>
            <person name="Janech M."/>
            <person name="Kroth P."/>
            <person name="Leese F."/>
            <person name="Lindquist E."/>
            <person name="Lyon B.R."/>
            <person name="Martin J."/>
            <person name="Mayer C."/>
            <person name="Parker M."/>
            <person name="Quesneville H."/>
            <person name="Raymond J."/>
            <person name="Uhlig C."/>
            <person name="Valentin K.U."/>
            <person name="Worden A.Z."/>
            <person name="Armbrust E.V."/>
            <person name="Bowler C."/>
            <person name="Green B."/>
            <person name="Moulton V."/>
            <person name="Van Oosterhout C."/>
            <person name="Grigoriev I."/>
        </authorList>
    </citation>
    <scope>NUCLEOTIDE SEQUENCE [LARGE SCALE GENOMIC DNA]</scope>
    <source>
        <strain evidence="1 2">CCMP1102</strain>
    </source>
</reference>
<proteinExistence type="predicted"/>
<dbReference type="OrthoDB" id="1924787at2759"/>